<dbReference type="InterPro" id="IPR001915">
    <property type="entry name" value="Peptidase_M48"/>
</dbReference>
<dbReference type="PANTHER" id="PTHR22726">
    <property type="entry name" value="METALLOENDOPEPTIDASE OMA1"/>
    <property type="match status" value="1"/>
</dbReference>
<keyword evidence="4 6" id="KW-0862">Zinc</keyword>
<evidence type="ECO:0000313" key="9">
    <source>
        <dbReference type="Proteomes" id="UP000324897"/>
    </source>
</evidence>
<feature type="non-terminal residue" evidence="8">
    <location>
        <position position="1"/>
    </location>
</feature>
<dbReference type="Proteomes" id="UP000324897">
    <property type="component" value="Unassembled WGS sequence"/>
</dbReference>
<comment type="caution">
    <text evidence="8">The sequence shown here is derived from an EMBL/GenBank/DDBJ whole genome shotgun (WGS) entry which is preliminary data.</text>
</comment>
<evidence type="ECO:0000256" key="6">
    <source>
        <dbReference type="RuleBase" id="RU003983"/>
    </source>
</evidence>
<dbReference type="GO" id="GO:0004222">
    <property type="term" value="F:metalloendopeptidase activity"/>
    <property type="evidence" value="ECO:0007669"/>
    <property type="project" value="InterPro"/>
</dbReference>
<dbReference type="AlphaFoldDB" id="A0A5J9SNV5"/>
<keyword evidence="2" id="KW-0479">Metal-binding</keyword>
<evidence type="ECO:0000256" key="5">
    <source>
        <dbReference type="ARBA" id="ARBA00023049"/>
    </source>
</evidence>
<keyword evidence="5 6" id="KW-0482">Metalloprotease</keyword>
<keyword evidence="1 6" id="KW-0645">Protease</keyword>
<name>A0A5J9SNV5_9POAL</name>
<dbReference type="EMBL" id="RWGY01000563">
    <property type="protein sequence ID" value="TVU00654.1"/>
    <property type="molecule type" value="Genomic_DNA"/>
</dbReference>
<protein>
    <recommendedName>
        <fullName evidence="7">Peptidase M48 domain-containing protein</fullName>
    </recommendedName>
</protein>
<dbReference type="InterPro" id="IPR051156">
    <property type="entry name" value="Mito/Outer_Membr_Metalloprot"/>
</dbReference>
<evidence type="ECO:0000256" key="2">
    <source>
        <dbReference type="ARBA" id="ARBA00022723"/>
    </source>
</evidence>
<dbReference type="OrthoDB" id="1418575at2759"/>
<dbReference type="Pfam" id="PF01435">
    <property type="entry name" value="Peptidase_M48"/>
    <property type="match status" value="1"/>
</dbReference>
<gene>
    <name evidence="8" type="ORF">EJB05_53923</name>
</gene>
<proteinExistence type="inferred from homology"/>
<sequence>MIWVGFLVNFLEEVIDVPGDKIPRNDWKQKFEADRIGHLLLAAAGYDPRVSPRLHADVAYTERELELDGDLSTHPPTFKRAHVLLGTKVMDQALDLYGQALRSGKNTEVAQ</sequence>
<dbReference type="GO" id="GO:0051603">
    <property type="term" value="P:proteolysis involved in protein catabolic process"/>
    <property type="evidence" value="ECO:0007669"/>
    <property type="project" value="TreeGrafter"/>
</dbReference>
<evidence type="ECO:0000256" key="4">
    <source>
        <dbReference type="ARBA" id="ARBA00022833"/>
    </source>
</evidence>
<comment type="similarity">
    <text evidence="6">Belongs to the peptidase M48 family.</text>
</comment>
<evidence type="ECO:0000313" key="8">
    <source>
        <dbReference type="EMBL" id="TVU00654.1"/>
    </source>
</evidence>
<organism evidence="8 9">
    <name type="scientific">Eragrostis curvula</name>
    <name type="common">weeping love grass</name>
    <dbReference type="NCBI Taxonomy" id="38414"/>
    <lineage>
        <taxon>Eukaryota</taxon>
        <taxon>Viridiplantae</taxon>
        <taxon>Streptophyta</taxon>
        <taxon>Embryophyta</taxon>
        <taxon>Tracheophyta</taxon>
        <taxon>Spermatophyta</taxon>
        <taxon>Magnoliopsida</taxon>
        <taxon>Liliopsida</taxon>
        <taxon>Poales</taxon>
        <taxon>Poaceae</taxon>
        <taxon>PACMAD clade</taxon>
        <taxon>Chloridoideae</taxon>
        <taxon>Eragrostideae</taxon>
        <taxon>Eragrostidinae</taxon>
        <taxon>Eragrostis</taxon>
    </lineage>
</organism>
<evidence type="ECO:0000259" key="7">
    <source>
        <dbReference type="Pfam" id="PF01435"/>
    </source>
</evidence>
<feature type="domain" description="Peptidase M48" evidence="7">
    <location>
        <begin position="28"/>
        <end position="85"/>
    </location>
</feature>
<comment type="cofactor">
    <cofactor evidence="6">
        <name>Zn(2+)</name>
        <dbReference type="ChEBI" id="CHEBI:29105"/>
    </cofactor>
    <text evidence="6">Binds 1 zinc ion per subunit.</text>
</comment>
<dbReference type="PANTHER" id="PTHR22726:SF1">
    <property type="entry name" value="METALLOENDOPEPTIDASE OMA1, MITOCHONDRIAL"/>
    <property type="match status" value="1"/>
</dbReference>
<dbReference type="GO" id="GO:0046872">
    <property type="term" value="F:metal ion binding"/>
    <property type="evidence" value="ECO:0007669"/>
    <property type="project" value="UniProtKB-KW"/>
</dbReference>
<keyword evidence="3 6" id="KW-0378">Hydrolase</keyword>
<accession>A0A5J9SNV5</accession>
<dbReference type="Gramene" id="TVU00654">
    <property type="protein sequence ID" value="TVU00654"/>
    <property type="gene ID" value="EJB05_53923"/>
</dbReference>
<feature type="non-terminal residue" evidence="8">
    <location>
        <position position="111"/>
    </location>
</feature>
<evidence type="ECO:0000256" key="3">
    <source>
        <dbReference type="ARBA" id="ARBA00022801"/>
    </source>
</evidence>
<reference evidence="8 9" key="1">
    <citation type="journal article" date="2019" name="Sci. Rep.">
        <title>A high-quality genome of Eragrostis curvula grass provides insights into Poaceae evolution and supports new strategies to enhance forage quality.</title>
        <authorList>
            <person name="Carballo J."/>
            <person name="Santos B.A.C.M."/>
            <person name="Zappacosta D."/>
            <person name="Garbus I."/>
            <person name="Selva J.P."/>
            <person name="Gallo C.A."/>
            <person name="Diaz A."/>
            <person name="Albertini E."/>
            <person name="Caccamo M."/>
            <person name="Echenique V."/>
        </authorList>
    </citation>
    <scope>NUCLEOTIDE SEQUENCE [LARGE SCALE GENOMIC DNA]</scope>
    <source>
        <strain evidence="9">cv. Victoria</strain>
        <tissue evidence="8">Leaf</tissue>
    </source>
</reference>
<keyword evidence="9" id="KW-1185">Reference proteome</keyword>
<dbReference type="GO" id="GO:0016020">
    <property type="term" value="C:membrane"/>
    <property type="evidence" value="ECO:0007669"/>
    <property type="project" value="TreeGrafter"/>
</dbReference>
<evidence type="ECO:0000256" key="1">
    <source>
        <dbReference type="ARBA" id="ARBA00022670"/>
    </source>
</evidence>